<accession>A0A8H3IQI4</accession>
<protein>
    <recommendedName>
        <fullName evidence="3">ATP-grasp domain-containing protein</fullName>
    </recommendedName>
</protein>
<dbReference type="EMBL" id="CAJPDS010000045">
    <property type="protein sequence ID" value="CAF9927743.1"/>
    <property type="molecule type" value="Genomic_DNA"/>
</dbReference>
<evidence type="ECO:0008006" key="3">
    <source>
        <dbReference type="Google" id="ProtNLM"/>
    </source>
</evidence>
<organism evidence="1 2">
    <name type="scientific">Heterodermia speciosa</name>
    <dbReference type="NCBI Taxonomy" id="116794"/>
    <lineage>
        <taxon>Eukaryota</taxon>
        <taxon>Fungi</taxon>
        <taxon>Dikarya</taxon>
        <taxon>Ascomycota</taxon>
        <taxon>Pezizomycotina</taxon>
        <taxon>Lecanoromycetes</taxon>
        <taxon>OSLEUM clade</taxon>
        <taxon>Lecanoromycetidae</taxon>
        <taxon>Caliciales</taxon>
        <taxon>Physciaceae</taxon>
        <taxon>Heterodermia</taxon>
    </lineage>
</organism>
<keyword evidence="2" id="KW-1185">Reference proteome</keyword>
<dbReference type="Proteomes" id="UP000664521">
    <property type="component" value="Unassembled WGS sequence"/>
</dbReference>
<dbReference type="PANTHER" id="PTHR37018">
    <property type="entry name" value="CULTURE SPECIFIC PROTEIN, PUTATIVE (AFU_ORTHOLOGUE AFUA_2G00130)-RELATED"/>
    <property type="match status" value="1"/>
</dbReference>
<sequence length="503" mass="55426">MQEFPQVTLDTTLAELYNRGGPVDDDGQLALLLCAANSEVAPTSKLARNTKYLYQDSTFSNTPDDIDPQKQEEIEKSVAVKYLSLVPQHDAFAAGNMPVILFDSDDSKKTFDHSKTEAERTIHSLTAAQRPKLLFFSDPTQISLKENGISRLATKMEFDEVEGLPLALDLDTHYFLNSKAALCTSGLPSPKATLLELEDYSVEAEKCCGVCRSGSSRIAIPSECTGPRGRWLEKQITRLMSRISSQRLPFVLKNQQTFGGGGTFVVSSPEDLRQLQDALSTRILPKLLSQVNSSNAHLKPATLILSDMVTDPVSDCGLTFFVTKSGECIFLALTQQIVDSTKAWIGSIISYPEQQNFKKRFTPLMTQIGAWLSQHGYYGPCGADILESAPRETDRSAATQLNIVDLNVRTSGSLVLALLSTHFSAQRGLHTASSFSINAEMSRDAFVAKFEQRFREGRMVVVSWYEDPESGVSYGNVVIGARDEKSLEEEVARVKEVASEVCF</sequence>
<dbReference type="SUPFAM" id="SSF56059">
    <property type="entry name" value="Glutathione synthetase ATP-binding domain-like"/>
    <property type="match status" value="1"/>
</dbReference>
<dbReference type="AlphaFoldDB" id="A0A8H3IQI4"/>
<evidence type="ECO:0000313" key="2">
    <source>
        <dbReference type="Proteomes" id="UP000664521"/>
    </source>
</evidence>
<dbReference type="OrthoDB" id="5946236at2759"/>
<gene>
    <name evidence="1" type="ORF">HETSPECPRED_006667</name>
</gene>
<proteinExistence type="predicted"/>
<name>A0A8H3IQI4_9LECA</name>
<comment type="caution">
    <text evidence="1">The sequence shown here is derived from an EMBL/GenBank/DDBJ whole genome shotgun (WGS) entry which is preliminary data.</text>
</comment>
<dbReference type="PANTHER" id="PTHR37018:SF1">
    <property type="entry name" value="CULTURE SPECIFIC PROTEIN, PUTATIVE (AFU_ORTHOLOGUE AFUA_2G00130)-RELATED"/>
    <property type="match status" value="1"/>
</dbReference>
<reference evidence="1" key="1">
    <citation type="submission" date="2021-03" db="EMBL/GenBank/DDBJ databases">
        <authorList>
            <person name="Tagirdzhanova G."/>
        </authorList>
    </citation>
    <scope>NUCLEOTIDE SEQUENCE</scope>
</reference>
<evidence type="ECO:0000313" key="1">
    <source>
        <dbReference type="EMBL" id="CAF9927743.1"/>
    </source>
</evidence>
<dbReference type="InterPro" id="IPR053269">
    <property type="entry name" value="Asp-Met_ligase"/>
</dbReference>